<dbReference type="EMBL" id="GBXM01082178">
    <property type="protein sequence ID" value="JAH26399.1"/>
    <property type="molecule type" value="Transcribed_RNA"/>
</dbReference>
<organism evidence="1">
    <name type="scientific">Anguilla anguilla</name>
    <name type="common">European freshwater eel</name>
    <name type="synonym">Muraena anguilla</name>
    <dbReference type="NCBI Taxonomy" id="7936"/>
    <lineage>
        <taxon>Eukaryota</taxon>
        <taxon>Metazoa</taxon>
        <taxon>Chordata</taxon>
        <taxon>Craniata</taxon>
        <taxon>Vertebrata</taxon>
        <taxon>Euteleostomi</taxon>
        <taxon>Actinopterygii</taxon>
        <taxon>Neopterygii</taxon>
        <taxon>Teleostei</taxon>
        <taxon>Anguilliformes</taxon>
        <taxon>Anguillidae</taxon>
        <taxon>Anguilla</taxon>
    </lineage>
</organism>
<sequence length="46" mass="5192">MALAVLNNICGSRVANTLDDHRGKCGRLFSYDVKFTQLKASIKWHL</sequence>
<reference evidence="1" key="1">
    <citation type="submission" date="2014-11" db="EMBL/GenBank/DDBJ databases">
        <authorList>
            <person name="Amaro Gonzalez C."/>
        </authorList>
    </citation>
    <scope>NUCLEOTIDE SEQUENCE</scope>
</reference>
<name>A0A0E9RBD4_ANGAN</name>
<proteinExistence type="predicted"/>
<dbReference type="AlphaFoldDB" id="A0A0E9RBD4"/>
<accession>A0A0E9RBD4</accession>
<evidence type="ECO:0000313" key="1">
    <source>
        <dbReference type="EMBL" id="JAH26399.1"/>
    </source>
</evidence>
<reference evidence="1" key="2">
    <citation type="journal article" date="2015" name="Fish Shellfish Immunol.">
        <title>Early steps in the European eel (Anguilla anguilla)-Vibrio vulnificus interaction in the gills: Role of the RtxA13 toxin.</title>
        <authorList>
            <person name="Callol A."/>
            <person name="Pajuelo D."/>
            <person name="Ebbesson L."/>
            <person name="Teles M."/>
            <person name="MacKenzie S."/>
            <person name="Amaro C."/>
        </authorList>
    </citation>
    <scope>NUCLEOTIDE SEQUENCE</scope>
</reference>
<protein>
    <submittedName>
        <fullName evidence="1">Uncharacterized protein</fullName>
    </submittedName>
</protein>